<protein>
    <submittedName>
        <fullName evidence="1">Uncharacterized protein</fullName>
    </submittedName>
</protein>
<proteinExistence type="predicted"/>
<reference evidence="1 2" key="1">
    <citation type="journal article" date="2024" name="G3 (Bethesda)">
        <title>Genome assembly of Hibiscus sabdariffa L. provides insights into metabolisms of medicinal natural products.</title>
        <authorList>
            <person name="Kim T."/>
        </authorList>
    </citation>
    <scope>NUCLEOTIDE SEQUENCE [LARGE SCALE GENOMIC DNA]</scope>
    <source>
        <strain evidence="1">TK-2024</strain>
        <tissue evidence="1">Old leaves</tissue>
    </source>
</reference>
<gene>
    <name evidence="1" type="ORF">V6N11_025571</name>
</gene>
<dbReference type="Proteomes" id="UP001396334">
    <property type="component" value="Unassembled WGS sequence"/>
</dbReference>
<dbReference type="EMBL" id="JBBPBN010002802">
    <property type="protein sequence ID" value="KAK8473890.1"/>
    <property type="molecule type" value="Genomic_DNA"/>
</dbReference>
<evidence type="ECO:0000313" key="2">
    <source>
        <dbReference type="Proteomes" id="UP001396334"/>
    </source>
</evidence>
<accession>A0ABR1Z5G1</accession>
<organism evidence="1 2">
    <name type="scientific">Hibiscus sabdariffa</name>
    <name type="common">roselle</name>
    <dbReference type="NCBI Taxonomy" id="183260"/>
    <lineage>
        <taxon>Eukaryota</taxon>
        <taxon>Viridiplantae</taxon>
        <taxon>Streptophyta</taxon>
        <taxon>Embryophyta</taxon>
        <taxon>Tracheophyta</taxon>
        <taxon>Spermatophyta</taxon>
        <taxon>Magnoliopsida</taxon>
        <taxon>eudicotyledons</taxon>
        <taxon>Gunneridae</taxon>
        <taxon>Pentapetalae</taxon>
        <taxon>rosids</taxon>
        <taxon>malvids</taxon>
        <taxon>Malvales</taxon>
        <taxon>Malvaceae</taxon>
        <taxon>Malvoideae</taxon>
        <taxon>Hibiscus</taxon>
    </lineage>
</organism>
<sequence>MFEKIIDVSNGGKIVMFIDYNDTLLAIVANLDRAFMSKKDYPSDSAINISTYGVNAEDCNGPDVGCCDGKSIPGILPDPKTKTKTKEDLICLDPAISLSNADNNIPKSLKIRDLAPSSNNPQQHP</sequence>
<keyword evidence="2" id="KW-1185">Reference proteome</keyword>
<name>A0ABR1Z5G1_9ROSI</name>
<evidence type="ECO:0000313" key="1">
    <source>
        <dbReference type="EMBL" id="KAK8473890.1"/>
    </source>
</evidence>
<comment type="caution">
    <text evidence="1">The sequence shown here is derived from an EMBL/GenBank/DDBJ whole genome shotgun (WGS) entry which is preliminary data.</text>
</comment>